<dbReference type="PANTHER" id="PTHR12172:SF0">
    <property type="entry name" value="CELL CYCLE CHECKPOINT PROTEIN RAD17"/>
    <property type="match status" value="1"/>
</dbReference>
<evidence type="ECO:0000256" key="2">
    <source>
        <dbReference type="ARBA" id="ARBA00006168"/>
    </source>
</evidence>
<name>A0A4T0I4Z1_WALIC</name>
<proteinExistence type="inferred from homology"/>
<comment type="caution">
    <text evidence="9">The sequence shown here is derived from an EMBL/GenBank/DDBJ whole genome shotgun (WGS) entry which is preliminary data.</text>
</comment>
<evidence type="ECO:0000256" key="3">
    <source>
        <dbReference type="ARBA" id="ARBA00022741"/>
    </source>
</evidence>
<evidence type="ECO:0000256" key="5">
    <source>
        <dbReference type="ARBA" id="ARBA00022840"/>
    </source>
</evidence>
<dbReference type="InterPro" id="IPR027417">
    <property type="entry name" value="P-loop_NTPase"/>
</dbReference>
<evidence type="ECO:0000256" key="8">
    <source>
        <dbReference type="SAM" id="MobiDB-lite"/>
    </source>
</evidence>
<dbReference type="Proteomes" id="UP000306954">
    <property type="component" value="Unassembled WGS sequence"/>
</dbReference>
<comment type="subcellular location">
    <subcellularLocation>
        <location evidence="1">Nucleus</location>
    </subcellularLocation>
</comment>
<dbReference type="Pfam" id="PF03215">
    <property type="entry name" value="Rad17"/>
    <property type="match status" value="1"/>
</dbReference>
<dbReference type="GO" id="GO:0005524">
    <property type="term" value="F:ATP binding"/>
    <property type="evidence" value="ECO:0007669"/>
    <property type="project" value="UniProtKB-KW"/>
</dbReference>
<keyword evidence="6" id="KW-0539">Nucleus</keyword>
<dbReference type="GO" id="GO:0000077">
    <property type="term" value="P:DNA damage checkpoint signaling"/>
    <property type="evidence" value="ECO:0007669"/>
    <property type="project" value="TreeGrafter"/>
</dbReference>
<keyword evidence="3" id="KW-0547">Nucleotide-binding</keyword>
<evidence type="ECO:0000256" key="6">
    <source>
        <dbReference type="ARBA" id="ARBA00023242"/>
    </source>
</evidence>
<evidence type="ECO:0000256" key="7">
    <source>
        <dbReference type="ARBA" id="ARBA00023306"/>
    </source>
</evidence>
<dbReference type="GO" id="GO:0003689">
    <property type="term" value="F:DNA clamp loader activity"/>
    <property type="evidence" value="ECO:0007669"/>
    <property type="project" value="TreeGrafter"/>
</dbReference>
<dbReference type="AlphaFoldDB" id="A0A4T0I4Z1"/>
<feature type="compositionally biased region" description="Polar residues" evidence="8">
    <location>
        <begin position="31"/>
        <end position="56"/>
    </location>
</feature>
<dbReference type="GO" id="GO:0033314">
    <property type="term" value="P:mitotic DNA replication checkpoint signaling"/>
    <property type="evidence" value="ECO:0007669"/>
    <property type="project" value="TreeGrafter"/>
</dbReference>
<gene>
    <name evidence="9" type="ORF">E3P90_02110</name>
</gene>
<accession>A0A4T0I4Z1</accession>
<dbReference type="PANTHER" id="PTHR12172">
    <property type="entry name" value="CELL CYCLE CHECKPOINT PROTEIN RAD17"/>
    <property type="match status" value="1"/>
</dbReference>
<feature type="compositionally biased region" description="Gly residues" evidence="8">
    <location>
        <begin position="64"/>
        <end position="80"/>
    </location>
</feature>
<dbReference type="InterPro" id="IPR004582">
    <property type="entry name" value="Checkpoint_prot_Rad17_Rad24"/>
</dbReference>
<feature type="compositionally biased region" description="Low complexity" evidence="8">
    <location>
        <begin position="1"/>
        <end position="25"/>
    </location>
</feature>
<dbReference type="GO" id="GO:0003682">
    <property type="term" value="F:chromatin binding"/>
    <property type="evidence" value="ECO:0007669"/>
    <property type="project" value="TreeGrafter"/>
</dbReference>
<reference evidence="9 10" key="1">
    <citation type="submission" date="2019-03" db="EMBL/GenBank/DDBJ databases">
        <title>Sequencing 23 genomes of Wallemia ichthyophaga.</title>
        <authorList>
            <person name="Gostincar C."/>
        </authorList>
    </citation>
    <scope>NUCLEOTIDE SEQUENCE [LARGE SCALE GENOMIC DNA]</scope>
    <source>
        <strain evidence="9 10">EXF-8621</strain>
    </source>
</reference>
<keyword evidence="5" id="KW-0067">ATP-binding</keyword>
<evidence type="ECO:0000256" key="4">
    <source>
        <dbReference type="ARBA" id="ARBA00022763"/>
    </source>
</evidence>
<evidence type="ECO:0000256" key="1">
    <source>
        <dbReference type="ARBA" id="ARBA00004123"/>
    </source>
</evidence>
<dbReference type="SUPFAM" id="SSF52540">
    <property type="entry name" value="P-loop containing nucleoside triphosphate hydrolases"/>
    <property type="match status" value="1"/>
</dbReference>
<feature type="region of interest" description="Disordered" evidence="8">
    <location>
        <begin position="372"/>
        <end position="405"/>
    </location>
</feature>
<protein>
    <recommendedName>
        <fullName evidence="11">Cell cycle checkpoint protein RAD17</fullName>
    </recommendedName>
</protein>
<comment type="similarity">
    <text evidence="2">Belongs to the rad17/RAD24 family.</text>
</comment>
<dbReference type="GO" id="GO:0005634">
    <property type="term" value="C:nucleus"/>
    <property type="evidence" value="ECO:0007669"/>
    <property type="project" value="UniProtKB-SubCell"/>
</dbReference>
<evidence type="ECO:0008006" key="11">
    <source>
        <dbReference type="Google" id="ProtNLM"/>
    </source>
</evidence>
<dbReference type="Gene3D" id="3.40.50.300">
    <property type="entry name" value="P-loop containing nucleotide triphosphate hydrolases"/>
    <property type="match status" value="1"/>
</dbReference>
<keyword evidence="7" id="KW-0131">Cell cycle</keyword>
<evidence type="ECO:0000313" key="9">
    <source>
        <dbReference type="EMBL" id="TIB12358.1"/>
    </source>
</evidence>
<dbReference type="GO" id="GO:0006281">
    <property type="term" value="P:DNA repair"/>
    <property type="evidence" value="ECO:0007669"/>
    <property type="project" value="InterPro"/>
</dbReference>
<dbReference type="Gene3D" id="1.10.8.60">
    <property type="match status" value="1"/>
</dbReference>
<sequence length="709" mass="76797">MPPRTRASSKRTGSTASSSSLGGTRPLSFGGENNASITSFLKPQTANSSRSLSVKSTMVDEEFGGGGGSGGSGGGSGNGSRSGSISGSHTHASLWSDAYAPTSLDQLAVHTRKVADIRRWLAEATSDTRTSKYRKVLVLTGTAGCGKSTTVKLLAQDMGLGVEEYLNSSTYRFPGDEYGCGVAPSKHFATYLGKAATYRPLSFNSTSRKSQPSHQLILVEDLPNVLETHTREATHQALRTHCLAAQTRNTPLVIIVSDTGTRGTGGSADDVGPSLGTPKQVIDAHLIVPTDILDGPYCQTVHFNPLARTFLTKSLSALLERHARCTQVGADSTTRYQRPHDEALHLVVESSNGDIRSAVNTLQMLSQCALPGGGGSKGVSGNKSEGKRRRKNHVSMSMSDGTRSEMHASLSTLARRETSLNLFHSLAKVLRNKRHGFDDGLSEYECECEHMPATLPIPLHMHNRSKPRSHVNPTALYQDIPVDVDTFLLFLAHNYPAYCADCDQAENVAEALSAADSMGSHSFSSSLSNNTSSSNSSSLALSNTFEYAVRATLDTLPTPSLKRSQKMRKPAHFLARQVHRERAERVRDVARQSVTLAGQADLHAVEVDVLPMLKQIWPVTSVEPSLNSWLAYGDKRFDSLTADILGENEYETDLDLEEDNARTLRQPHTNTATQSDKWLSLKDALGAVDLVEHDNVYDVDEEIEQFSDI</sequence>
<dbReference type="EMBL" id="SPOF01000019">
    <property type="protein sequence ID" value="TIB12358.1"/>
    <property type="molecule type" value="Genomic_DNA"/>
</dbReference>
<feature type="region of interest" description="Disordered" evidence="8">
    <location>
        <begin position="1"/>
        <end position="87"/>
    </location>
</feature>
<keyword evidence="4" id="KW-0227">DNA damage</keyword>
<evidence type="ECO:0000313" key="10">
    <source>
        <dbReference type="Proteomes" id="UP000306954"/>
    </source>
</evidence>
<organism evidence="9 10">
    <name type="scientific">Wallemia ichthyophaga</name>
    <dbReference type="NCBI Taxonomy" id="245174"/>
    <lineage>
        <taxon>Eukaryota</taxon>
        <taxon>Fungi</taxon>
        <taxon>Dikarya</taxon>
        <taxon>Basidiomycota</taxon>
        <taxon>Wallemiomycotina</taxon>
        <taxon>Wallemiomycetes</taxon>
        <taxon>Wallemiales</taxon>
        <taxon>Wallemiaceae</taxon>
        <taxon>Wallemia</taxon>
    </lineage>
</organism>